<feature type="transmembrane region" description="Helical" evidence="6">
    <location>
        <begin position="55"/>
        <end position="80"/>
    </location>
</feature>
<keyword evidence="4 6" id="KW-1133">Transmembrane helix</keyword>
<feature type="transmembrane region" description="Helical" evidence="6">
    <location>
        <begin position="136"/>
        <end position="153"/>
    </location>
</feature>
<feature type="transmembrane region" description="Helical" evidence="6">
    <location>
        <begin position="252"/>
        <end position="271"/>
    </location>
</feature>
<sequence length="336" mass="36045">MGTTGKNKSLLSRMTESRNFGLILGLVVLLIIAAIITPSMYSLNSLMNMLQNNAVYGLLAIGEMMVILTAGIDISIGATLSLTGVVCCRLMAENPGVPAVAWVLLALLIGALCGAFNGILVGYFKMVPMIATLGTMYAFRGFSFLFSGGQWWFPHQFTEGYLKFATLRILGVPAILWILLLVFALAILFLGHTSRGRRIYAIGTNRESSQVAGIREERVVFLAMTLCGMLAGLAGMLYTANYATCSYSIGESYEMTAIAICILGGVSINGGKGKVDGVIIGFLMMSVITYFISLLPGLSVWSDAIQGAIIIAAVALNIYMERSAEKRALRERGALI</sequence>
<evidence type="ECO:0000256" key="6">
    <source>
        <dbReference type="SAM" id="Phobius"/>
    </source>
</evidence>
<evidence type="ECO:0000313" key="8">
    <source>
        <dbReference type="Proteomes" id="UP000723714"/>
    </source>
</evidence>
<feature type="transmembrane region" description="Helical" evidence="6">
    <location>
        <begin position="20"/>
        <end position="43"/>
    </location>
</feature>
<evidence type="ECO:0000256" key="2">
    <source>
        <dbReference type="ARBA" id="ARBA00022475"/>
    </source>
</evidence>
<evidence type="ECO:0000256" key="5">
    <source>
        <dbReference type="ARBA" id="ARBA00023136"/>
    </source>
</evidence>
<protein>
    <submittedName>
        <fullName evidence="7">ABC transporter permease</fullName>
    </submittedName>
</protein>
<dbReference type="EMBL" id="JABACJ020000003">
    <property type="protein sequence ID" value="MBU3875092.1"/>
    <property type="molecule type" value="Genomic_DNA"/>
</dbReference>
<reference evidence="7 8" key="1">
    <citation type="submission" date="2021-06" db="EMBL/GenBank/DDBJ databases">
        <title>Faecalicatena sp. nov. isolated from porcine feces.</title>
        <authorList>
            <person name="Oh B.S."/>
            <person name="Lee J.H."/>
        </authorList>
    </citation>
    <scope>NUCLEOTIDE SEQUENCE [LARGE SCALE GENOMIC DNA]</scope>
    <source>
        <strain evidence="7 8">AGMB00832</strain>
    </source>
</reference>
<keyword evidence="8" id="KW-1185">Reference proteome</keyword>
<feature type="transmembrane region" description="Helical" evidence="6">
    <location>
        <begin position="165"/>
        <end position="190"/>
    </location>
</feature>
<dbReference type="PANTHER" id="PTHR32196">
    <property type="entry name" value="ABC TRANSPORTER PERMEASE PROTEIN YPHD-RELATED-RELATED"/>
    <property type="match status" value="1"/>
</dbReference>
<keyword evidence="5 6" id="KW-0472">Membrane</keyword>
<dbReference type="PANTHER" id="PTHR32196:SF72">
    <property type="entry name" value="RIBOSE IMPORT PERMEASE PROTEIN RBSC"/>
    <property type="match status" value="1"/>
</dbReference>
<proteinExistence type="predicted"/>
<accession>A0ABS6D0I5</accession>
<dbReference type="CDD" id="cd06579">
    <property type="entry name" value="TM_PBP1_transp_AraH_like"/>
    <property type="match status" value="1"/>
</dbReference>
<comment type="subcellular location">
    <subcellularLocation>
        <location evidence="1">Cell membrane</location>
        <topology evidence="1">Multi-pass membrane protein</topology>
    </subcellularLocation>
</comment>
<feature type="transmembrane region" description="Helical" evidence="6">
    <location>
        <begin position="304"/>
        <end position="320"/>
    </location>
</feature>
<keyword evidence="3 6" id="KW-0812">Transmembrane</keyword>
<gene>
    <name evidence="7" type="ORF">HGO97_004600</name>
</gene>
<evidence type="ECO:0000313" key="7">
    <source>
        <dbReference type="EMBL" id="MBU3875092.1"/>
    </source>
</evidence>
<feature type="transmembrane region" description="Helical" evidence="6">
    <location>
        <begin position="278"/>
        <end position="298"/>
    </location>
</feature>
<dbReference type="RefSeq" id="WP_216239917.1">
    <property type="nucleotide sequence ID" value="NZ_JABACJ020000003.1"/>
</dbReference>
<organism evidence="7 8">
    <name type="scientific">Faecalicatena faecalis</name>
    <dbReference type="NCBI Taxonomy" id="2726362"/>
    <lineage>
        <taxon>Bacteria</taxon>
        <taxon>Bacillati</taxon>
        <taxon>Bacillota</taxon>
        <taxon>Clostridia</taxon>
        <taxon>Lachnospirales</taxon>
        <taxon>Lachnospiraceae</taxon>
        <taxon>Faecalicatena</taxon>
    </lineage>
</organism>
<evidence type="ECO:0000256" key="1">
    <source>
        <dbReference type="ARBA" id="ARBA00004651"/>
    </source>
</evidence>
<dbReference type="InterPro" id="IPR001851">
    <property type="entry name" value="ABC_transp_permease"/>
</dbReference>
<dbReference type="Pfam" id="PF02653">
    <property type="entry name" value="BPD_transp_2"/>
    <property type="match status" value="1"/>
</dbReference>
<evidence type="ECO:0000256" key="3">
    <source>
        <dbReference type="ARBA" id="ARBA00022692"/>
    </source>
</evidence>
<evidence type="ECO:0000256" key="4">
    <source>
        <dbReference type="ARBA" id="ARBA00022989"/>
    </source>
</evidence>
<keyword evidence="2" id="KW-1003">Cell membrane</keyword>
<name>A0ABS6D0I5_9FIRM</name>
<feature type="transmembrane region" description="Helical" evidence="6">
    <location>
        <begin position="219"/>
        <end position="240"/>
    </location>
</feature>
<comment type="caution">
    <text evidence="7">The sequence shown here is derived from an EMBL/GenBank/DDBJ whole genome shotgun (WGS) entry which is preliminary data.</text>
</comment>
<feature type="transmembrane region" description="Helical" evidence="6">
    <location>
        <begin position="100"/>
        <end position="124"/>
    </location>
</feature>
<dbReference type="Proteomes" id="UP000723714">
    <property type="component" value="Unassembled WGS sequence"/>
</dbReference>